<accession>A0A1F4Z546</accession>
<feature type="transmembrane region" description="Helical" evidence="5">
    <location>
        <begin position="45"/>
        <end position="67"/>
    </location>
</feature>
<feature type="transmembrane region" description="Helical" evidence="5">
    <location>
        <begin position="165"/>
        <end position="181"/>
    </location>
</feature>
<evidence type="ECO:0000256" key="1">
    <source>
        <dbReference type="ARBA" id="ARBA00004141"/>
    </source>
</evidence>
<evidence type="ECO:0000256" key="5">
    <source>
        <dbReference type="SAM" id="Phobius"/>
    </source>
</evidence>
<evidence type="ECO:0008006" key="8">
    <source>
        <dbReference type="Google" id="ProtNLM"/>
    </source>
</evidence>
<dbReference type="AlphaFoldDB" id="A0A1F4Z546"/>
<keyword evidence="2 5" id="KW-0812">Transmembrane</keyword>
<dbReference type="EMBL" id="MEXM01000019">
    <property type="protein sequence ID" value="OGD01146.1"/>
    <property type="molecule type" value="Genomic_DNA"/>
</dbReference>
<feature type="transmembrane region" description="Helical" evidence="5">
    <location>
        <begin position="21"/>
        <end position="39"/>
    </location>
</feature>
<evidence type="ECO:0000313" key="6">
    <source>
        <dbReference type="EMBL" id="OGD01146.1"/>
    </source>
</evidence>
<sequence length="317" mass="35190">MASKLVDLLKTARPRQWVKNLTLFAALIFTGNLFTSTVWVRNFWIVTEAVVAFTLVAVAIYFLNDLVDINADKAHPFKRKRPIAAGRISKGTAIGVFTGASAIGLLWSQSLSPLFFVVVLGYWVLQVLYSLMLKNLEVVDVFVIALGFFLRVLAGAIVINAHLSIWFLLCVISTSLFLAVGKRRAELAILTEQSATAHRKVMGKYSPDILDAYLSMFSTAAFLSWALYTFNFYEQIPTPTAVSPTSLVLISRTLTINKWLMATIPVVIFGIMRYIRIIYDGARAESPERVILSDMPLLMAVGVWGLMVAGVLYLGPR</sequence>
<proteinExistence type="predicted"/>
<evidence type="ECO:0000313" key="7">
    <source>
        <dbReference type="Proteomes" id="UP000176822"/>
    </source>
</evidence>
<name>A0A1F4Z546_9BACT</name>
<keyword evidence="4 5" id="KW-0472">Membrane</keyword>
<evidence type="ECO:0000256" key="3">
    <source>
        <dbReference type="ARBA" id="ARBA00022989"/>
    </source>
</evidence>
<evidence type="ECO:0000256" key="2">
    <source>
        <dbReference type="ARBA" id="ARBA00022692"/>
    </source>
</evidence>
<evidence type="ECO:0000256" key="4">
    <source>
        <dbReference type="ARBA" id="ARBA00023136"/>
    </source>
</evidence>
<feature type="transmembrane region" description="Helical" evidence="5">
    <location>
        <begin position="296"/>
        <end position="315"/>
    </location>
</feature>
<comment type="subcellular location">
    <subcellularLocation>
        <location evidence="1">Membrane</location>
        <topology evidence="1">Multi-pass membrane protein</topology>
    </subcellularLocation>
</comment>
<comment type="caution">
    <text evidence="6">The sequence shown here is derived from an EMBL/GenBank/DDBJ whole genome shotgun (WGS) entry which is preliminary data.</text>
</comment>
<dbReference type="Pfam" id="PF01040">
    <property type="entry name" value="UbiA"/>
    <property type="match status" value="1"/>
</dbReference>
<reference evidence="6 7" key="1">
    <citation type="journal article" date="2016" name="Nat. Commun.">
        <title>Thousands of microbial genomes shed light on interconnected biogeochemical processes in an aquifer system.</title>
        <authorList>
            <person name="Anantharaman K."/>
            <person name="Brown C.T."/>
            <person name="Hug L.A."/>
            <person name="Sharon I."/>
            <person name="Castelle C.J."/>
            <person name="Probst A.J."/>
            <person name="Thomas B.C."/>
            <person name="Singh A."/>
            <person name="Wilkins M.J."/>
            <person name="Karaoz U."/>
            <person name="Brodie E.L."/>
            <person name="Williams K.H."/>
            <person name="Hubbard S.S."/>
            <person name="Banfield J.F."/>
        </authorList>
    </citation>
    <scope>NUCLEOTIDE SEQUENCE [LARGE SCALE GENOMIC DNA]</scope>
</reference>
<feature type="transmembrane region" description="Helical" evidence="5">
    <location>
        <begin position="209"/>
        <end position="228"/>
    </location>
</feature>
<feature type="transmembrane region" description="Helical" evidence="5">
    <location>
        <begin position="88"/>
        <end position="107"/>
    </location>
</feature>
<gene>
    <name evidence="6" type="ORF">A2972_02860</name>
</gene>
<dbReference type="CDD" id="cd13963">
    <property type="entry name" value="PT_UbiA_2"/>
    <property type="match status" value="1"/>
</dbReference>
<keyword evidence="3 5" id="KW-1133">Transmembrane helix</keyword>
<feature type="transmembrane region" description="Helical" evidence="5">
    <location>
        <begin position="113"/>
        <end position="131"/>
    </location>
</feature>
<dbReference type="InterPro" id="IPR044878">
    <property type="entry name" value="UbiA_sf"/>
</dbReference>
<dbReference type="Gene3D" id="1.10.357.140">
    <property type="entry name" value="UbiA prenyltransferase"/>
    <property type="match status" value="1"/>
</dbReference>
<protein>
    <recommendedName>
        <fullName evidence="8">Phosphoribose diphosphate--decaprenyl-phosphate phosphoribosyltransferase</fullName>
    </recommendedName>
</protein>
<dbReference type="GO" id="GO:0016020">
    <property type="term" value="C:membrane"/>
    <property type="evidence" value="ECO:0007669"/>
    <property type="project" value="UniProtKB-SubCell"/>
</dbReference>
<organism evidence="6 7">
    <name type="scientific">Candidatus Amesbacteria bacterium RIFCSPLOWO2_01_FULL_47_33</name>
    <dbReference type="NCBI Taxonomy" id="1797258"/>
    <lineage>
        <taxon>Bacteria</taxon>
        <taxon>Candidatus Amesiibacteriota</taxon>
    </lineage>
</organism>
<dbReference type="GO" id="GO:0016765">
    <property type="term" value="F:transferase activity, transferring alkyl or aryl (other than methyl) groups"/>
    <property type="evidence" value="ECO:0007669"/>
    <property type="project" value="InterPro"/>
</dbReference>
<feature type="transmembrane region" description="Helical" evidence="5">
    <location>
        <begin position="256"/>
        <end position="275"/>
    </location>
</feature>
<dbReference type="InterPro" id="IPR000537">
    <property type="entry name" value="UbiA_prenyltransferase"/>
</dbReference>
<feature type="transmembrane region" description="Helical" evidence="5">
    <location>
        <begin position="138"/>
        <end position="159"/>
    </location>
</feature>
<dbReference type="Proteomes" id="UP000176822">
    <property type="component" value="Unassembled WGS sequence"/>
</dbReference>